<protein>
    <submittedName>
        <fullName evidence="8">PepF/M3 family oligoendopeptidase</fullName>
    </submittedName>
</protein>
<keyword evidence="5 6" id="KW-0482">Metalloprotease</keyword>
<evidence type="ECO:0000256" key="5">
    <source>
        <dbReference type="ARBA" id="ARBA00023049"/>
    </source>
</evidence>
<dbReference type="Gene3D" id="1.20.140.70">
    <property type="entry name" value="Oligopeptidase f, N-terminal domain"/>
    <property type="match status" value="1"/>
</dbReference>
<evidence type="ECO:0000313" key="9">
    <source>
        <dbReference type="Proteomes" id="UP000034231"/>
    </source>
</evidence>
<gene>
    <name evidence="8" type="ORF">US68_C0007G0008</name>
</gene>
<dbReference type="InterPro" id="IPR001567">
    <property type="entry name" value="Pept_M3A_M3B_dom"/>
</dbReference>
<dbReference type="Gene3D" id="1.10.1370.20">
    <property type="entry name" value="Oligoendopeptidase f, C-terminal domain"/>
    <property type="match status" value="1"/>
</dbReference>
<proteinExistence type="inferred from homology"/>
<reference evidence="8 9" key="1">
    <citation type="journal article" date="2015" name="Nature">
        <title>rRNA introns, odd ribosomes, and small enigmatic genomes across a large radiation of phyla.</title>
        <authorList>
            <person name="Brown C.T."/>
            <person name="Hug L.A."/>
            <person name="Thomas B.C."/>
            <person name="Sharon I."/>
            <person name="Castelle C.J."/>
            <person name="Singh A."/>
            <person name="Wilkins M.J."/>
            <person name="Williams K.H."/>
            <person name="Banfield J.F."/>
        </authorList>
    </citation>
    <scope>NUCLEOTIDE SEQUENCE [LARGE SCALE GENOMIC DNA]</scope>
</reference>
<keyword evidence="3 6" id="KW-0378">Hydrolase</keyword>
<dbReference type="SUPFAM" id="SSF55486">
    <property type="entry name" value="Metalloproteases ('zincins'), catalytic domain"/>
    <property type="match status" value="1"/>
</dbReference>
<keyword evidence="2 6" id="KW-0479">Metal-binding</keyword>
<dbReference type="GO" id="GO:0006508">
    <property type="term" value="P:proteolysis"/>
    <property type="evidence" value="ECO:0007669"/>
    <property type="project" value="UniProtKB-KW"/>
</dbReference>
<name>A0A0G0IGX7_9BACT</name>
<accession>A0A0G0IGX7</accession>
<evidence type="ECO:0000256" key="1">
    <source>
        <dbReference type="ARBA" id="ARBA00022670"/>
    </source>
</evidence>
<feature type="domain" description="Peptidase M3A/M3B catalytic" evidence="7">
    <location>
        <begin position="193"/>
        <end position="571"/>
    </location>
</feature>
<comment type="similarity">
    <text evidence="6">Belongs to the peptidase M3 family.</text>
</comment>
<keyword evidence="1 6" id="KW-0645">Protease</keyword>
<evidence type="ECO:0000256" key="4">
    <source>
        <dbReference type="ARBA" id="ARBA00022833"/>
    </source>
</evidence>
<evidence type="ECO:0000256" key="2">
    <source>
        <dbReference type="ARBA" id="ARBA00022723"/>
    </source>
</evidence>
<evidence type="ECO:0000256" key="6">
    <source>
        <dbReference type="RuleBase" id="RU003435"/>
    </source>
</evidence>
<dbReference type="InterPro" id="IPR045090">
    <property type="entry name" value="Pept_M3A_M3B"/>
</dbReference>
<dbReference type="GO" id="GO:0046872">
    <property type="term" value="F:metal ion binding"/>
    <property type="evidence" value="ECO:0007669"/>
    <property type="project" value="UniProtKB-UniRule"/>
</dbReference>
<keyword evidence="4 6" id="KW-0862">Zinc</keyword>
<dbReference type="PANTHER" id="PTHR11804">
    <property type="entry name" value="PROTEASE M3 THIMET OLIGOPEPTIDASE-RELATED"/>
    <property type="match status" value="1"/>
</dbReference>
<dbReference type="GO" id="GO:0006518">
    <property type="term" value="P:peptide metabolic process"/>
    <property type="evidence" value="ECO:0007669"/>
    <property type="project" value="TreeGrafter"/>
</dbReference>
<dbReference type="Proteomes" id="UP000034231">
    <property type="component" value="Unassembled WGS sequence"/>
</dbReference>
<dbReference type="CDD" id="cd09610">
    <property type="entry name" value="M3B_PepF"/>
    <property type="match status" value="1"/>
</dbReference>
<comment type="cofactor">
    <cofactor evidence="6">
        <name>Zn(2+)</name>
        <dbReference type="ChEBI" id="CHEBI:29105"/>
    </cofactor>
    <text evidence="6">Binds 1 zinc ion.</text>
</comment>
<evidence type="ECO:0000256" key="3">
    <source>
        <dbReference type="ARBA" id="ARBA00022801"/>
    </source>
</evidence>
<dbReference type="Pfam" id="PF01432">
    <property type="entry name" value="Peptidase_M3"/>
    <property type="match status" value="1"/>
</dbReference>
<evidence type="ECO:0000259" key="7">
    <source>
        <dbReference type="Pfam" id="PF01432"/>
    </source>
</evidence>
<organism evidence="8 9">
    <name type="scientific">Candidatus Shapirobacteria bacterium GW2011_GWE1_38_10</name>
    <dbReference type="NCBI Taxonomy" id="1618488"/>
    <lineage>
        <taxon>Bacteria</taxon>
        <taxon>Candidatus Shapironibacteriota</taxon>
    </lineage>
</organism>
<dbReference type="EMBL" id="LBTX01000007">
    <property type="protein sequence ID" value="KKQ50245.1"/>
    <property type="molecule type" value="Genomic_DNA"/>
</dbReference>
<dbReference type="PANTHER" id="PTHR11804:SF5">
    <property type="entry name" value="OLIGOENDOPEPTIDASE F"/>
    <property type="match status" value="1"/>
</dbReference>
<sequence length="583" mass="67562">MKWNLDDILPLNKFDDLYKEVEGEIKTLERWVEKVNPKMSQKEFGEMLEFDEKLGVKLSKLGYLPHLIEAVDQKDRAAKLLKNRVEDLSLKISEVGMKLGFWIQGKREPILDDKNAKRLFATIPDLEYGLKRSREGAKFSLNEREEQIIDHKDANGVGVLGDLREMIETEFEYDLKTGKRTKHIKSQSELLALVYSPKAKIREEAYKTLLKKQRNNLDKFFAIYQGIVKDWGYEAKLRGHKSPISVRNWANHVPDEAVESLLQVCSKNVGIFQRYFKWKAKELRIKKLRRFDIYAPLQRKDKKMDFEEAKKMVLEALEKFSPNFSQKAKMIIEEKHIDVMPGKNKRGGAFCATVSPEITPYVLLNFTGKSRDISTLAHELGHGIHSLYANKHYPSSQGANLPLAETASTLAELILFETMMEKETDKEIKKAWLSDKIADSYATICRQNYFIKFEIEAHGAIEKGLTATDLSKLYLKNLREQFGRSVVIDPLFKYEWSYISHIFESPFYCYAYNFGELVSLALYANYKKDPKKWVKIIENILETGGSQDPQKILQGARIDICCPKFWQDSFATIQSWQEKLESL</sequence>
<dbReference type="InterPro" id="IPR042088">
    <property type="entry name" value="OligoPept_F_C"/>
</dbReference>
<evidence type="ECO:0000313" key="8">
    <source>
        <dbReference type="EMBL" id="KKQ50245.1"/>
    </source>
</evidence>
<dbReference type="AlphaFoldDB" id="A0A0G0IGX7"/>
<comment type="caution">
    <text evidence="8">The sequence shown here is derived from an EMBL/GenBank/DDBJ whole genome shotgun (WGS) entry which is preliminary data.</text>
</comment>
<dbReference type="GO" id="GO:0004222">
    <property type="term" value="F:metalloendopeptidase activity"/>
    <property type="evidence" value="ECO:0007669"/>
    <property type="project" value="InterPro"/>
</dbReference>